<dbReference type="GO" id="GO:0006636">
    <property type="term" value="P:unsaturated fatty acid biosynthetic process"/>
    <property type="evidence" value="ECO:0007669"/>
    <property type="project" value="TreeGrafter"/>
</dbReference>
<dbReference type="GO" id="GO:0005789">
    <property type="term" value="C:endoplasmic reticulum membrane"/>
    <property type="evidence" value="ECO:0007669"/>
    <property type="project" value="TreeGrafter"/>
</dbReference>
<comment type="domain">
    <text evidence="12">The histidine box domains are involved in binding the catalytic metal ions.</text>
</comment>
<evidence type="ECO:0000256" key="11">
    <source>
        <dbReference type="ARBA" id="ARBA00023160"/>
    </source>
</evidence>
<dbReference type="PRINTS" id="PR00075">
    <property type="entry name" value="FACDDSATRASE"/>
</dbReference>
<keyword evidence="11 12" id="KW-0275">Fatty acid biosynthesis</keyword>
<dbReference type="InterPro" id="IPR005804">
    <property type="entry name" value="FA_desaturase_dom"/>
</dbReference>
<keyword evidence="6 13" id="KW-1133">Transmembrane helix</keyword>
<feature type="domain" description="Fatty acid desaturase" evidence="14">
    <location>
        <begin position="125"/>
        <end position="327"/>
    </location>
</feature>
<dbReference type="GeneID" id="100116140"/>
<accession>A0A7M7HAK1</accession>
<dbReference type="PANTHER" id="PTHR11351:SF21">
    <property type="entry name" value="GH07782P"/>
    <property type="match status" value="1"/>
</dbReference>
<keyword evidence="10 13" id="KW-0472">Membrane</keyword>
<evidence type="ECO:0000256" key="7">
    <source>
        <dbReference type="ARBA" id="ARBA00023002"/>
    </source>
</evidence>
<keyword evidence="5" id="KW-0276">Fatty acid metabolism</keyword>
<keyword evidence="4 12" id="KW-0812">Transmembrane</keyword>
<keyword evidence="7 12" id="KW-0560">Oxidoreductase</keyword>
<organism evidence="15 16">
    <name type="scientific">Nasonia vitripennis</name>
    <name type="common">Parasitic wasp</name>
    <dbReference type="NCBI Taxonomy" id="7425"/>
    <lineage>
        <taxon>Eukaryota</taxon>
        <taxon>Metazoa</taxon>
        <taxon>Ecdysozoa</taxon>
        <taxon>Arthropoda</taxon>
        <taxon>Hexapoda</taxon>
        <taxon>Insecta</taxon>
        <taxon>Pterygota</taxon>
        <taxon>Neoptera</taxon>
        <taxon>Endopterygota</taxon>
        <taxon>Hymenoptera</taxon>
        <taxon>Apocrita</taxon>
        <taxon>Proctotrupomorpha</taxon>
        <taxon>Chalcidoidea</taxon>
        <taxon>Pteromalidae</taxon>
        <taxon>Pteromalinae</taxon>
        <taxon>Nasonia</taxon>
    </lineage>
</organism>
<feature type="transmembrane region" description="Helical" evidence="13">
    <location>
        <begin position="239"/>
        <end position="260"/>
    </location>
</feature>
<evidence type="ECO:0000256" key="4">
    <source>
        <dbReference type="ARBA" id="ARBA00022692"/>
    </source>
</evidence>
<proteinExistence type="inferred from homology"/>
<dbReference type="Pfam" id="PF00487">
    <property type="entry name" value="FA_desaturase"/>
    <property type="match status" value="1"/>
</dbReference>
<dbReference type="CDD" id="cd03505">
    <property type="entry name" value="Delta9-FADS-like"/>
    <property type="match status" value="1"/>
</dbReference>
<sequence>MVVGYLSRRLQKVDKMLPDEVPAEPQSFYHQEIDRSYDPKAEIHGLKRSNGIKRDGNGLSNGFAKGSEEKVQSREDNEKFIANSLTFNGQAIIWRNVIAITIFHLIALYSYITFPYVQRWRTAAWAWTAAVLASFGVGAGVHRLWTHRSYKAKTPLRIILLCFYSISGMNSIYNWVRDHRVHHKYSETNADPHNSNRGFFFSHVGWLMLRKHPEVRRKGEQIDMSDILADPVVTFGEKYYIVLKLLFCFILPTAVPVYFWNEDWYYAIISQIFMRYAYVLNVTWCVNSVAHIFGWRPYDKTIAPTENILISMATGGEGWHNYHHAFPWDYKASEFGHFTIDSTTIFIDTFAKIGWAYDRKQPSSDLIKLTITNKGDGTHCEVAAPPEETKAK</sequence>
<evidence type="ECO:0000256" key="8">
    <source>
        <dbReference type="ARBA" id="ARBA00023004"/>
    </source>
</evidence>
<dbReference type="Proteomes" id="UP000002358">
    <property type="component" value="Chromosome 1"/>
</dbReference>
<evidence type="ECO:0000256" key="3">
    <source>
        <dbReference type="ARBA" id="ARBA00022516"/>
    </source>
</evidence>
<name>A0A7M7HAK1_NASVI</name>
<dbReference type="PANTHER" id="PTHR11351">
    <property type="entry name" value="ACYL-COA DESATURASE"/>
    <property type="match status" value="1"/>
</dbReference>
<dbReference type="EnsemblMetazoa" id="XM_008207454">
    <property type="protein sequence ID" value="XP_008205676"/>
    <property type="gene ID" value="LOC100116140"/>
</dbReference>
<dbReference type="GO" id="GO:0005506">
    <property type="term" value="F:iron ion binding"/>
    <property type="evidence" value="ECO:0007669"/>
    <property type="project" value="TreeGrafter"/>
</dbReference>
<dbReference type="SMR" id="A0A7M7HAK1"/>
<comment type="cofactor">
    <cofactor evidence="12">
        <name>Fe(2+)</name>
        <dbReference type="ChEBI" id="CHEBI:29033"/>
    </cofactor>
</comment>
<evidence type="ECO:0000256" key="10">
    <source>
        <dbReference type="ARBA" id="ARBA00023136"/>
    </source>
</evidence>
<keyword evidence="3 12" id="KW-0444">Lipid biosynthesis</keyword>
<dbReference type="GO" id="GO:0004768">
    <property type="term" value="F:stearoyl-CoA 9-desaturase activity"/>
    <property type="evidence" value="ECO:0007669"/>
    <property type="project" value="TreeGrafter"/>
</dbReference>
<reference evidence="15" key="1">
    <citation type="submission" date="2021-01" db="UniProtKB">
        <authorList>
            <consortium name="EnsemblMetazoa"/>
        </authorList>
    </citation>
    <scope>IDENTIFICATION</scope>
</reference>
<keyword evidence="8" id="KW-0408">Iron</keyword>
<dbReference type="OrthoDB" id="10260134at2759"/>
<evidence type="ECO:0000256" key="13">
    <source>
        <dbReference type="SAM" id="Phobius"/>
    </source>
</evidence>
<evidence type="ECO:0000256" key="5">
    <source>
        <dbReference type="ARBA" id="ARBA00022832"/>
    </source>
</evidence>
<dbReference type="RefSeq" id="XP_008205676.1">
    <property type="nucleotide sequence ID" value="XM_008207454.4"/>
</dbReference>
<evidence type="ECO:0000313" key="16">
    <source>
        <dbReference type="Proteomes" id="UP000002358"/>
    </source>
</evidence>
<evidence type="ECO:0000256" key="1">
    <source>
        <dbReference type="ARBA" id="ARBA00004141"/>
    </source>
</evidence>
<comment type="subcellular location">
    <subcellularLocation>
        <location evidence="1">Membrane</location>
        <topology evidence="1">Multi-pass membrane protein</topology>
    </subcellularLocation>
</comment>
<feature type="transmembrane region" description="Helical" evidence="13">
    <location>
        <begin position="92"/>
        <end position="112"/>
    </location>
</feature>
<dbReference type="InterPro" id="IPR015876">
    <property type="entry name" value="Acyl-CoA_DS"/>
</dbReference>
<comment type="similarity">
    <text evidence="2 12">Belongs to the fatty acid desaturase type 1 family.</text>
</comment>
<protein>
    <recommendedName>
        <fullName evidence="14">Fatty acid desaturase domain-containing protein</fullName>
    </recommendedName>
</protein>
<keyword evidence="9" id="KW-0443">Lipid metabolism</keyword>
<evidence type="ECO:0000256" key="6">
    <source>
        <dbReference type="ARBA" id="ARBA00022989"/>
    </source>
</evidence>
<evidence type="ECO:0000313" key="15">
    <source>
        <dbReference type="EnsemblMetazoa" id="XP_008205676"/>
    </source>
</evidence>
<feature type="transmembrane region" description="Helical" evidence="13">
    <location>
        <begin position="272"/>
        <end position="295"/>
    </location>
</feature>
<evidence type="ECO:0000259" key="14">
    <source>
        <dbReference type="Pfam" id="PF00487"/>
    </source>
</evidence>
<evidence type="ECO:0000256" key="2">
    <source>
        <dbReference type="ARBA" id="ARBA00009295"/>
    </source>
</evidence>
<dbReference type="InParanoid" id="A0A7M7HAK1"/>
<evidence type="ECO:0000256" key="12">
    <source>
        <dbReference type="RuleBase" id="RU000581"/>
    </source>
</evidence>
<dbReference type="AlphaFoldDB" id="A0A7M7HAK1"/>
<evidence type="ECO:0000256" key="9">
    <source>
        <dbReference type="ARBA" id="ARBA00023098"/>
    </source>
</evidence>
<feature type="transmembrane region" description="Helical" evidence="13">
    <location>
        <begin position="124"/>
        <end position="146"/>
    </location>
</feature>
<feature type="transmembrane region" description="Helical" evidence="13">
    <location>
        <begin position="158"/>
        <end position="176"/>
    </location>
</feature>
<keyword evidence="16" id="KW-1185">Reference proteome</keyword>